<accession>A0ABS9J6B6</accession>
<dbReference type="CDD" id="cd24058">
    <property type="entry name" value="ASKHA_NBD_ROK_PPGK"/>
    <property type="match status" value="1"/>
</dbReference>
<gene>
    <name evidence="1" type="ORF">JM658_14045</name>
</gene>
<reference evidence="1 2" key="1">
    <citation type="submission" date="2021-01" db="EMBL/GenBank/DDBJ databases">
        <title>Genome sequencing of Joostella atrarenae M1-2 (= KCTC 23194).</title>
        <authorList>
            <person name="Zakaria M.R."/>
            <person name="Lam M.Q."/>
            <person name="Chong C.S."/>
        </authorList>
    </citation>
    <scope>NUCLEOTIDE SEQUENCE [LARGE SCALE GENOMIC DNA]</scope>
    <source>
        <strain evidence="1 2">M1-2</strain>
    </source>
</reference>
<evidence type="ECO:0000313" key="2">
    <source>
        <dbReference type="Proteomes" id="UP000829517"/>
    </source>
</evidence>
<sequence>MEILGIDIGASGMKGAIVDIEKGVLMTERFRIETPRPATPEAMKAVIKEIVDHFGWKGPVGCGLPTVVKNGVAITKSNLHKKWVNENAQALFEKETGLPFIVINDADAAGIAEMNFGAGKGKKGFVLTITIGTGLGSGAFYNGELLPNFELGQMYYKKHKNIENYAANSVRKLKNLSFKKWGKRFNKFLNHVDLILCPDLFILGGGGSKYFDEFEKYLDRKVPTIKAETLNEAGIIGAAYAARKLATEALKK</sequence>
<protein>
    <submittedName>
        <fullName evidence="1">ROK family protein</fullName>
    </submittedName>
</protein>
<dbReference type="EMBL" id="JAETXX010000011">
    <property type="protein sequence ID" value="MCF8715954.1"/>
    <property type="molecule type" value="Genomic_DNA"/>
</dbReference>
<dbReference type="PANTHER" id="PTHR18964">
    <property type="entry name" value="ROK (REPRESSOR, ORF, KINASE) FAMILY"/>
    <property type="match status" value="1"/>
</dbReference>
<dbReference type="InterPro" id="IPR000600">
    <property type="entry name" value="ROK"/>
</dbReference>
<dbReference type="InterPro" id="IPR043129">
    <property type="entry name" value="ATPase_NBD"/>
</dbReference>
<dbReference type="NCBIfam" id="NF045942">
    <property type="entry name" value="PolPhglucPhase"/>
    <property type="match status" value="1"/>
</dbReference>
<evidence type="ECO:0000313" key="1">
    <source>
        <dbReference type="EMBL" id="MCF8715954.1"/>
    </source>
</evidence>
<proteinExistence type="predicted"/>
<keyword evidence="2" id="KW-1185">Reference proteome</keyword>
<organism evidence="1 2">
    <name type="scientific">Joostella atrarenae</name>
    <dbReference type="NCBI Taxonomy" id="679257"/>
    <lineage>
        <taxon>Bacteria</taxon>
        <taxon>Pseudomonadati</taxon>
        <taxon>Bacteroidota</taxon>
        <taxon>Flavobacteriia</taxon>
        <taxon>Flavobacteriales</taxon>
        <taxon>Flavobacteriaceae</taxon>
        <taxon>Joostella</taxon>
    </lineage>
</organism>
<dbReference type="Proteomes" id="UP000829517">
    <property type="component" value="Unassembled WGS sequence"/>
</dbReference>
<dbReference type="Pfam" id="PF00480">
    <property type="entry name" value="ROK"/>
    <property type="match status" value="1"/>
</dbReference>
<dbReference type="RefSeq" id="WP_236959919.1">
    <property type="nucleotide sequence ID" value="NZ_JAETXX010000011.1"/>
</dbReference>
<dbReference type="SUPFAM" id="SSF53067">
    <property type="entry name" value="Actin-like ATPase domain"/>
    <property type="match status" value="1"/>
</dbReference>
<dbReference type="Gene3D" id="3.30.420.40">
    <property type="match status" value="2"/>
</dbReference>
<name>A0ABS9J6B6_9FLAO</name>
<comment type="caution">
    <text evidence="1">The sequence shown here is derived from an EMBL/GenBank/DDBJ whole genome shotgun (WGS) entry which is preliminary data.</text>
</comment>
<dbReference type="PANTHER" id="PTHR18964:SF146">
    <property type="entry name" value="POLYPHOSPHATE GLUCOKINASE"/>
    <property type="match status" value="1"/>
</dbReference>